<sequence>MIESMDTGKPEKQIKEKVQQLKAEVPGEGKGPNEENKSTNQDLPNKRIGTLYEPRLNPHFQNWEENGREPEMAARSCPEKHNSRQNRAITQNEESMAPFTSLIHRVKAIGVITQCEIAKMRCGSANRHKVDDQHNTIQVLAAAYERGYDADSLERIQENGMNIVYDASSNEIKFLGGVRIPTAIQGGRTAQVAFYISEEDSLEILLGTNALESLGISIALQPERQKQGGHPQEQETVVRVGKRVIVPSYGIKLATANCVTESEEGVLWSKIKGVTSGVYKITNETITIPVLNSEEAPLILRKGDELGELTKERWIEKWEKFTMPDHGTVEMEKNEKKKLLWEQIKPNQEENEFEKELQDILEEYIDDDAPNDDVESRGDVVVDLDEDDRQ</sequence>
<dbReference type="EMBL" id="CATQJL010000223">
    <property type="protein sequence ID" value="CAJ0597596.1"/>
    <property type="molecule type" value="Genomic_DNA"/>
</dbReference>
<keyword evidence="3" id="KW-1185">Reference proteome</keyword>
<accession>A0AA36GSZ1</accession>
<dbReference type="AlphaFoldDB" id="A0AA36GSZ1"/>
<proteinExistence type="predicted"/>
<feature type="region of interest" description="Disordered" evidence="1">
    <location>
        <begin position="1"/>
        <end position="47"/>
    </location>
</feature>
<feature type="region of interest" description="Disordered" evidence="1">
    <location>
        <begin position="61"/>
        <end position="89"/>
    </location>
</feature>
<evidence type="ECO:0000313" key="2">
    <source>
        <dbReference type="EMBL" id="CAJ0597596.1"/>
    </source>
</evidence>
<feature type="compositionally biased region" description="Basic and acidic residues" evidence="1">
    <location>
        <begin position="1"/>
        <end position="37"/>
    </location>
</feature>
<organism evidence="2 3">
    <name type="scientific">Cylicocyclus nassatus</name>
    <name type="common">Nematode worm</name>
    <dbReference type="NCBI Taxonomy" id="53992"/>
    <lineage>
        <taxon>Eukaryota</taxon>
        <taxon>Metazoa</taxon>
        <taxon>Ecdysozoa</taxon>
        <taxon>Nematoda</taxon>
        <taxon>Chromadorea</taxon>
        <taxon>Rhabditida</taxon>
        <taxon>Rhabditina</taxon>
        <taxon>Rhabditomorpha</taxon>
        <taxon>Strongyloidea</taxon>
        <taxon>Strongylidae</taxon>
        <taxon>Cylicocyclus</taxon>
    </lineage>
</organism>
<feature type="region of interest" description="Disordered" evidence="1">
    <location>
        <begin position="365"/>
        <end position="390"/>
    </location>
</feature>
<evidence type="ECO:0000256" key="1">
    <source>
        <dbReference type="SAM" id="MobiDB-lite"/>
    </source>
</evidence>
<dbReference type="Proteomes" id="UP001176961">
    <property type="component" value="Unassembled WGS sequence"/>
</dbReference>
<feature type="compositionally biased region" description="Basic and acidic residues" evidence="1">
    <location>
        <begin position="65"/>
        <end position="82"/>
    </location>
</feature>
<gene>
    <name evidence="2" type="ORF">CYNAS_LOCUS9579</name>
</gene>
<comment type="caution">
    <text evidence="2">The sequence shown here is derived from an EMBL/GenBank/DDBJ whole genome shotgun (WGS) entry which is preliminary data.</text>
</comment>
<protein>
    <submittedName>
        <fullName evidence="2">Uncharacterized protein</fullName>
    </submittedName>
</protein>
<name>A0AA36GSZ1_CYLNA</name>
<reference evidence="2" key="1">
    <citation type="submission" date="2023-07" db="EMBL/GenBank/DDBJ databases">
        <authorList>
            <consortium name="CYATHOMIX"/>
        </authorList>
    </citation>
    <scope>NUCLEOTIDE SEQUENCE</scope>
    <source>
        <strain evidence="2">N/A</strain>
    </source>
</reference>
<evidence type="ECO:0000313" key="3">
    <source>
        <dbReference type="Proteomes" id="UP001176961"/>
    </source>
</evidence>